<comment type="subcellular location">
    <subcellularLocation>
        <location evidence="1">Nucleus</location>
    </subcellularLocation>
</comment>
<keyword evidence="3" id="KW-0175">Coiled coil</keyword>
<feature type="compositionally biased region" description="Basic residues" evidence="6">
    <location>
        <begin position="1"/>
        <end position="11"/>
    </location>
</feature>
<dbReference type="Pfam" id="PF01926">
    <property type="entry name" value="MMR_HSR1"/>
    <property type="match status" value="1"/>
</dbReference>
<dbReference type="InterPro" id="IPR006073">
    <property type="entry name" value="GTP-bd"/>
</dbReference>
<evidence type="ECO:0000256" key="3">
    <source>
        <dbReference type="ARBA" id="ARBA00023054"/>
    </source>
</evidence>
<dbReference type="InterPro" id="IPR030378">
    <property type="entry name" value="G_CP_dom"/>
</dbReference>
<proteinExistence type="predicted"/>
<evidence type="ECO:0000256" key="4">
    <source>
        <dbReference type="ARBA" id="ARBA00023134"/>
    </source>
</evidence>
<dbReference type="Proteomes" id="UP000605846">
    <property type="component" value="Unassembled WGS sequence"/>
</dbReference>
<dbReference type="Gene3D" id="3.40.50.300">
    <property type="entry name" value="P-loop containing nucleotide triphosphate hydrolases"/>
    <property type="match status" value="1"/>
</dbReference>
<dbReference type="InterPro" id="IPR050755">
    <property type="entry name" value="TRAFAC_YlqF/YawG_RiboMat"/>
</dbReference>
<evidence type="ECO:0000256" key="1">
    <source>
        <dbReference type="ARBA" id="ARBA00004123"/>
    </source>
</evidence>
<keyword evidence="2" id="KW-0547">Nucleotide-binding</keyword>
<evidence type="ECO:0000313" key="8">
    <source>
        <dbReference type="EMBL" id="KAF7727718.1"/>
    </source>
</evidence>
<dbReference type="PANTHER" id="PTHR11089:SF30">
    <property type="entry name" value="GUANINE NUCLEOTIDE-BINDING PROTEIN-LIKE 3 HOMOLOG"/>
    <property type="match status" value="1"/>
</dbReference>
<evidence type="ECO:0000259" key="7">
    <source>
        <dbReference type="PROSITE" id="PS51721"/>
    </source>
</evidence>
<evidence type="ECO:0000256" key="6">
    <source>
        <dbReference type="SAM" id="MobiDB-lite"/>
    </source>
</evidence>
<evidence type="ECO:0000256" key="2">
    <source>
        <dbReference type="ARBA" id="ARBA00022741"/>
    </source>
</evidence>
<dbReference type="SUPFAM" id="SSF52540">
    <property type="entry name" value="P-loop containing nucleoside triphosphate hydrolases"/>
    <property type="match status" value="1"/>
</dbReference>
<dbReference type="Gene3D" id="1.10.1580.10">
    <property type="match status" value="1"/>
</dbReference>
<comment type="caution">
    <text evidence="8">The sequence shown here is derived from an EMBL/GenBank/DDBJ whole genome shotgun (WGS) entry which is preliminary data.</text>
</comment>
<gene>
    <name evidence="8" type="primary">GNL3L</name>
    <name evidence="8" type="ORF">EC973_007176</name>
</gene>
<organism evidence="8 9">
    <name type="scientific">Apophysomyces ossiformis</name>
    <dbReference type="NCBI Taxonomy" id="679940"/>
    <lineage>
        <taxon>Eukaryota</taxon>
        <taxon>Fungi</taxon>
        <taxon>Fungi incertae sedis</taxon>
        <taxon>Mucoromycota</taxon>
        <taxon>Mucoromycotina</taxon>
        <taxon>Mucoromycetes</taxon>
        <taxon>Mucorales</taxon>
        <taxon>Mucorineae</taxon>
        <taxon>Mucoraceae</taxon>
        <taxon>Apophysomyces</taxon>
    </lineage>
</organism>
<feature type="region of interest" description="Disordered" evidence="6">
    <location>
        <begin position="1"/>
        <end position="71"/>
    </location>
</feature>
<accession>A0A8H7BPM1</accession>
<dbReference type="PROSITE" id="PS51721">
    <property type="entry name" value="G_CP"/>
    <property type="match status" value="1"/>
</dbReference>
<dbReference type="InterPro" id="IPR023179">
    <property type="entry name" value="GTP-bd_ortho_bundle_sf"/>
</dbReference>
<name>A0A8H7BPM1_9FUNG</name>
<feature type="domain" description="CP-type G" evidence="7">
    <location>
        <begin position="112"/>
        <end position="297"/>
    </location>
</feature>
<keyword evidence="4" id="KW-0342">GTP-binding</keyword>
<dbReference type="OrthoDB" id="10266128at2759"/>
<dbReference type="CDD" id="cd04178">
    <property type="entry name" value="Nucleostemin_like"/>
    <property type="match status" value="1"/>
</dbReference>
<evidence type="ECO:0000256" key="5">
    <source>
        <dbReference type="ARBA" id="ARBA00023242"/>
    </source>
</evidence>
<sequence>MGALKGKKARNANRLNGGKLKKDPGVPNLSHFLQKKKNKELEQQKKKRESRHNDHDEVEMSEANPLLDLLRQNEERQREYDGMMSSTNEDSEKMIQDGAAAGQKDNSKKAYYKEFKKVLENADVVLEILDARDPLGTRTRHVERMIMDSGLNKRVILVLNKIDLVPKENVESWLKYLRNEYPTIAFKASTQNQRRNLGQSSVSTDAATDKMLNSSECLGADTLVKLLKNYCRNVNIKTSITVGIIGYPNVGKSSVINSLKRSKVCGVGSTPGFTKVAQQITLDKNIKLLDCPGIVFAAQGQDGQTDAEIALRNCVKVELLEDPITPVEVITSRCSMEQLCAIYNVGFFNNAHEFLVLLAMQRGKLKKGGIPDTESVARAVLQDWNGGKIPFFTVPPATTNVHVDAAIVSAWSKEFDMSQLPNEMVSTA</sequence>
<dbReference type="PANTHER" id="PTHR11089">
    <property type="entry name" value="GTP-BINDING PROTEIN-RELATED"/>
    <property type="match status" value="1"/>
</dbReference>
<dbReference type="FunFam" id="1.10.1580.10:FF:000002">
    <property type="entry name" value="Guanine nucleotide-binding protein-like 3 (nucleolar)-like"/>
    <property type="match status" value="1"/>
</dbReference>
<dbReference type="AlphaFoldDB" id="A0A8H7BPM1"/>
<dbReference type="GO" id="GO:0005730">
    <property type="term" value="C:nucleolus"/>
    <property type="evidence" value="ECO:0007669"/>
    <property type="project" value="TreeGrafter"/>
</dbReference>
<evidence type="ECO:0000313" key="9">
    <source>
        <dbReference type="Proteomes" id="UP000605846"/>
    </source>
</evidence>
<dbReference type="GO" id="GO:0005525">
    <property type="term" value="F:GTP binding"/>
    <property type="evidence" value="ECO:0007669"/>
    <property type="project" value="UniProtKB-KW"/>
</dbReference>
<keyword evidence="9" id="KW-1185">Reference proteome</keyword>
<protein>
    <submittedName>
        <fullName evidence="8">Guanine nucleotide-binding protein-like 3-like protein</fullName>
    </submittedName>
</protein>
<dbReference type="FunFam" id="3.40.50.300:FF:000493">
    <property type="entry name" value="Guanine nucleotide-binding protein-like 3-like protein"/>
    <property type="match status" value="1"/>
</dbReference>
<reference evidence="8" key="1">
    <citation type="submission" date="2020-01" db="EMBL/GenBank/DDBJ databases">
        <title>Genome Sequencing of Three Apophysomyces-Like Fungal Strains Confirms a Novel Fungal Genus in the Mucoromycota with divergent Burkholderia-like Endosymbiotic Bacteria.</title>
        <authorList>
            <person name="Stajich J.E."/>
            <person name="Macias A.M."/>
            <person name="Carter-House D."/>
            <person name="Lovett B."/>
            <person name="Kasson L.R."/>
            <person name="Berry K."/>
            <person name="Grigoriev I."/>
            <person name="Chang Y."/>
            <person name="Spatafora J."/>
            <person name="Kasson M.T."/>
        </authorList>
    </citation>
    <scope>NUCLEOTIDE SEQUENCE</scope>
    <source>
        <strain evidence="8">NRRL A-21654</strain>
    </source>
</reference>
<dbReference type="PRINTS" id="PR00326">
    <property type="entry name" value="GTP1OBG"/>
</dbReference>
<dbReference type="InterPro" id="IPR027417">
    <property type="entry name" value="P-loop_NTPase"/>
</dbReference>
<keyword evidence="5" id="KW-0539">Nucleus</keyword>
<dbReference type="EMBL" id="JABAYA010000050">
    <property type="protein sequence ID" value="KAF7727718.1"/>
    <property type="molecule type" value="Genomic_DNA"/>
</dbReference>